<dbReference type="Proteomes" id="UP001530293">
    <property type="component" value="Unassembled WGS sequence"/>
</dbReference>
<protein>
    <submittedName>
        <fullName evidence="4">Uncharacterized protein</fullName>
    </submittedName>
</protein>
<dbReference type="PROSITE" id="PS50097">
    <property type="entry name" value="BTB"/>
    <property type="match status" value="1"/>
</dbReference>
<organism evidence="4 5">
    <name type="scientific">Discostella pseudostelligera</name>
    <dbReference type="NCBI Taxonomy" id="259834"/>
    <lineage>
        <taxon>Eukaryota</taxon>
        <taxon>Sar</taxon>
        <taxon>Stramenopiles</taxon>
        <taxon>Ochrophyta</taxon>
        <taxon>Bacillariophyta</taxon>
        <taxon>Coscinodiscophyceae</taxon>
        <taxon>Thalassiosirophycidae</taxon>
        <taxon>Stephanodiscales</taxon>
        <taxon>Stephanodiscaceae</taxon>
        <taxon>Discostella</taxon>
    </lineage>
</organism>
<dbReference type="PROSITE" id="PS50144">
    <property type="entry name" value="MATH"/>
    <property type="match status" value="1"/>
</dbReference>
<dbReference type="PANTHER" id="PTHR26379:SF187">
    <property type="entry name" value="OS07G0655300 PROTEIN"/>
    <property type="match status" value="1"/>
</dbReference>
<keyword evidence="5" id="KW-1185">Reference proteome</keyword>
<feature type="compositionally biased region" description="Polar residues" evidence="1">
    <location>
        <begin position="1"/>
        <end position="10"/>
    </location>
</feature>
<dbReference type="Gene3D" id="2.60.210.10">
    <property type="entry name" value="Apoptosis, Tumor Necrosis Factor Receptor Associated Protein 2, Chain A"/>
    <property type="match status" value="1"/>
</dbReference>
<dbReference type="Pfam" id="PF00651">
    <property type="entry name" value="BTB"/>
    <property type="match status" value="1"/>
</dbReference>
<comment type="caution">
    <text evidence="4">The sequence shown here is derived from an EMBL/GenBank/DDBJ whole genome shotgun (WGS) entry which is preliminary data.</text>
</comment>
<dbReference type="SMART" id="SM00225">
    <property type="entry name" value="BTB"/>
    <property type="match status" value="1"/>
</dbReference>
<dbReference type="SUPFAM" id="SSF49599">
    <property type="entry name" value="TRAF domain-like"/>
    <property type="match status" value="1"/>
</dbReference>
<feature type="region of interest" description="Disordered" evidence="1">
    <location>
        <begin position="1"/>
        <end position="24"/>
    </location>
</feature>
<feature type="domain" description="MATH" evidence="3">
    <location>
        <begin position="33"/>
        <end position="157"/>
    </location>
</feature>
<dbReference type="SUPFAM" id="SSF54695">
    <property type="entry name" value="POZ domain"/>
    <property type="match status" value="1"/>
</dbReference>
<dbReference type="EMBL" id="JALLBG020000088">
    <property type="protein sequence ID" value="KAL3766166.1"/>
    <property type="molecule type" value="Genomic_DNA"/>
</dbReference>
<dbReference type="InterPro" id="IPR008974">
    <property type="entry name" value="TRAF-like"/>
</dbReference>
<name>A0ABD3MTI1_9STRA</name>
<gene>
    <name evidence="4" type="ORF">ACHAWU_004166</name>
</gene>
<accession>A0ABD3MTI1</accession>
<dbReference type="Gene3D" id="3.30.710.10">
    <property type="entry name" value="Potassium Channel Kv1.1, Chain A"/>
    <property type="match status" value="1"/>
</dbReference>
<evidence type="ECO:0000313" key="5">
    <source>
        <dbReference type="Proteomes" id="UP001530293"/>
    </source>
</evidence>
<evidence type="ECO:0000259" key="3">
    <source>
        <dbReference type="PROSITE" id="PS50144"/>
    </source>
</evidence>
<dbReference type="InterPro" id="IPR045005">
    <property type="entry name" value="BPM1-6"/>
</dbReference>
<dbReference type="PANTHER" id="PTHR26379">
    <property type="entry name" value="BTB/POZ AND MATH DOMAIN-CONTAINING PROTEIN 1"/>
    <property type="match status" value="1"/>
</dbReference>
<dbReference type="Pfam" id="PF22486">
    <property type="entry name" value="MATH_2"/>
    <property type="match status" value="1"/>
</dbReference>
<dbReference type="CDD" id="cd18186">
    <property type="entry name" value="BTB_POZ_ZBTB_KLHL-like"/>
    <property type="match status" value="1"/>
</dbReference>
<dbReference type="AlphaFoldDB" id="A0ABD3MTI1"/>
<dbReference type="InterPro" id="IPR002083">
    <property type="entry name" value="MATH/TRAF_dom"/>
</dbReference>
<evidence type="ECO:0000256" key="1">
    <source>
        <dbReference type="SAM" id="MobiDB-lite"/>
    </source>
</evidence>
<dbReference type="InterPro" id="IPR011333">
    <property type="entry name" value="SKP1/BTB/POZ_sf"/>
</dbReference>
<evidence type="ECO:0000259" key="2">
    <source>
        <dbReference type="PROSITE" id="PS50097"/>
    </source>
</evidence>
<proteinExistence type="predicted"/>
<reference evidence="4 5" key="1">
    <citation type="submission" date="2024-10" db="EMBL/GenBank/DDBJ databases">
        <title>Updated reference genomes for cyclostephanoid diatoms.</title>
        <authorList>
            <person name="Roberts W.R."/>
            <person name="Alverson A.J."/>
        </authorList>
    </citation>
    <scope>NUCLEOTIDE SEQUENCE [LARGE SCALE GENOMIC DNA]</scope>
    <source>
        <strain evidence="4 5">AJA232-27</strain>
    </source>
</reference>
<feature type="domain" description="BTB" evidence="2">
    <location>
        <begin position="187"/>
        <end position="258"/>
    </location>
</feature>
<dbReference type="InterPro" id="IPR000210">
    <property type="entry name" value="BTB/POZ_dom"/>
</dbReference>
<dbReference type="CDD" id="cd00121">
    <property type="entry name" value="MATH"/>
    <property type="match status" value="1"/>
</dbReference>
<sequence>MSIHSKGTTNGRHDAVVHVGTPSPTDKKDWVRSDVHFHGFADMPEVAGKSVQSPNFFCLGYEWNLMMYPRGYNNMESDEDEEQVSVFLKLRSSSCVKVEYGFAIQDFTTKTAGLVEKSGTARTFECGSEAWGYKDFMPRSKCLASLFRGALVIEVRMKPAVNPPLFIPDNPSTFNIIQDLFMDEDYADVVFDVSGGVAKSSKSSPARVYEFYAHKLILRKAAPQLAELCMSDGSEMPLHIEIPNMSPDIFKDLLLYIYGRPIPDFGGKIPHTKEIIEAADKYGVTNLKLEAEAYYVALLTITAENVLEQLLFADSMNCALLKEAVMDFILH</sequence>
<evidence type="ECO:0000313" key="4">
    <source>
        <dbReference type="EMBL" id="KAL3766166.1"/>
    </source>
</evidence>